<evidence type="ECO:0000256" key="2">
    <source>
        <dbReference type="ARBA" id="ARBA00023125"/>
    </source>
</evidence>
<dbReference type="EMBL" id="FXAZ01000002">
    <property type="protein sequence ID" value="SMG38352.1"/>
    <property type="molecule type" value="Genomic_DNA"/>
</dbReference>
<dbReference type="STRING" id="1852522.SAMN06295960_2300"/>
<dbReference type="InterPro" id="IPR009057">
    <property type="entry name" value="Homeodomain-like_sf"/>
</dbReference>
<dbReference type="InterPro" id="IPR020449">
    <property type="entry name" value="Tscrpt_reg_AraC-type_HTH"/>
</dbReference>
<gene>
    <name evidence="7" type="ORF">SAMN06295960_2300</name>
</gene>
<evidence type="ECO:0000256" key="4">
    <source>
        <dbReference type="PROSITE-ProRule" id="PRU00169"/>
    </source>
</evidence>
<dbReference type="AlphaFoldDB" id="A0A1X7KCV8"/>
<dbReference type="GO" id="GO:0000160">
    <property type="term" value="P:phosphorelay signal transduction system"/>
    <property type="evidence" value="ECO:0007669"/>
    <property type="project" value="InterPro"/>
</dbReference>
<feature type="modified residue" description="4-aspartylphosphate" evidence="4">
    <location>
        <position position="55"/>
    </location>
</feature>
<evidence type="ECO:0000259" key="5">
    <source>
        <dbReference type="PROSITE" id="PS01124"/>
    </source>
</evidence>
<organism evidence="7 8">
    <name type="scientific">Paenibacillus aquistagni</name>
    <dbReference type="NCBI Taxonomy" id="1852522"/>
    <lineage>
        <taxon>Bacteria</taxon>
        <taxon>Bacillati</taxon>
        <taxon>Bacillota</taxon>
        <taxon>Bacilli</taxon>
        <taxon>Bacillales</taxon>
        <taxon>Paenibacillaceae</taxon>
        <taxon>Paenibacillus</taxon>
    </lineage>
</organism>
<name>A0A1X7KCV8_9BACL</name>
<dbReference type="SUPFAM" id="SSF46689">
    <property type="entry name" value="Homeodomain-like"/>
    <property type="match status" value="2"/>
</dbReference>
<evidence type="ECO:0000313" key="7">
    <source>
        <dbReference type="EMBL" id="SMG38352.1"/>
    </source>
</evidence>
<dbReference type="SMART" id="SM00448">
    <property type="entry name" value="REC"/>
    <property type="match status" value="1"/>
</dbReference>
<protein>
    <submittedName>
        <fullName evidence="7">Two-component system, response regulator YesN</fullName>
    </submittedName>
</protein>
<keyword evidence="4" id="KW-0597">Phosphoprotein</keyword>
<dbReference type="InterPro" id="IPR018062">
    <property type="entry name" value="HTH_AraC-typ_CS"/>
</dbReference>
<sequence length="457" mass="52899">MYRLLIADDEALEREGLEWIITRMMPETFHIIHASNGREAIQKADEHRPHIVMMDVQMPGIQGLDALKEIKAHNPTVKMVLVTAYEYFDYAQQALSLGVKEYLVKPAKRERIVTVLQRLLDEIKEERASRGEQLAIREKYLQLLPLAETELALAFMSDRTHGREVEAQRLAELLELSWQQGLALVIALKQADASNSPQAAEDRRKPIADTVRGLLSEQIKDRYRWIASPLLHEHIVIFLFAREGMEEDVLLQELRELGTALLKPLEQRCAIQASIGIGSIQTQLKGMRRSYDEAVFASTYPSSWGRLCVFKDLQHPAQEEYKQQAERVSDKAASERSYVELAIKRIREEREQHTYNVVERAAAYIQERYQEELSLEEVAEQVHLNPHYFSKVFKQQTGETFIDYVTRLRIDKAKALILEGQFSLKEVCYMIGYKDPNYFSRVFKKVTGVTPTEYRTR</sequence>
<keyword evidence="3" id="KW-0804">Transcription</keyword>
<keyword evidence="2" id="KW-0238">DNA-binding</keyword>
<dbReference type="PRINTS" id="PR00032">
    <property type="entry name" value="HTHARAC"/>
</dbReference>
<dbReference type="Pfam" id="PF12833">
    <property type="entry name" value="HTH_18"/>
    <property type="match status" value="1"/>
</dbReference>
<dbReference type="Proteomes" id="UP000193834">
    <property type="component" value="Unassembled WGS sequence"/>
</dbReference>
<evidence type="ECO:0000256" key="1">
    <source>
        <dbReference type="ARBA" id="ARBA00023015"/>
    </source>
</evidence>
<feature type="domain" description="Response regulatory" evidence="6">
    <location>
        <begin position="3"/>
        <end position="120"/>
    </location>
</feature>
<keyword evidence="8" id="KW-1185">Reference proteome</keyword>
<proteinExistence type="predicted"/>
<feature type="domain" description="HTH araC/xylS-type" evidence="5">
    <location>
        <begin position="359"/>
        <end position="457"/>
    </location>
</feature>
<evidence type="ECO:0000256" key="3">
    <source>
        <dbReference type="ARBA" id="ARBA00023163"/>
    </source>
</evidence>
<dbReference type="GO" id="GO:0003700">
    <property type="term" value="F:DNA-binding transcription factor activity"/>
    <property type="evidence" value="ECO:0007669"/>
    <property type="project" value="InterPro"/>
</dbReference>
<dbReference type="GO" id="GO:0043565">
    <property type="term" value="F:sequence-specific DNA binding"/>
    <property type="evidence" value="ECO:0007669"/>
    <property type="project" value="InterPro"/>
</dbReference>
<dbReference type="InterPro" id="IPR041522">
    <property type="entry name" value="CdaR_GGDEF"/>
</dbReference>
<dbReference type="Pfam" id="PF00072">
    <property type="entry name" value="Response_reg"/>
    <property type="match status" value="1"/>
</dbReference>
<evidence type="ECO:0000313" key="8">
    <source>
        <dbReference type="Proteomes" id="UP000193834"/>
    </source>
</evidence>
<dbReference type="Gene3D" id="1.10.10.60">
    <property type="entry name" value="Homeodomain-like"/>
    <property type="match status" value="2"/>
</dbReference>
<dbReference type="Gene3D" id="3.40.50.2300">
    <property type="match status" value="1"/>
</dbReference>
<dbReference type="InterPro" id="IPR018060">
    <property type="entry name" value="HTH_AraC"/>
</dbReference>
<dbReference type="PROSITE" id="PS01124">
    <property type="entry name" value="HTH_ARAC_FAMILY_2"/>
    <property type="match status" value="1"/>
</dbReference>
<reference evidence="7 8" key="1">
    <citation type="submission" date="2017-04" db="EMBL/GenBank/DDBJ databases">
        <authorList>
            <person name="Afonso C.L."/>
            <person name="Miller P.J."/>
            <person name="Scott M.A."/>
            <person name="Spackman E."/>
            <person name="Goraichik I."/>
            <person name="Dimitrov K.M."/>
            <person name="Suarez D.L."/>
            <person name="Swayne D.E."/>
        </authorList>
    </citation>
    <scope>NUCLEOTIDE SEQUENCE [LARGE SCALE GENOMIC DNA]</scope>
    <source>
        <strain evidence="7 8">11</strain>
    </source>
</reference>
<accession>A0A1X7KCV8</accession>
<dbReference type="PANTHER" id="PTHR43280:SF2">
    <property type="entry name" value="HTH-TYPE TRANSCRIPTIONAL REGULATOR EXSA"/>
    <property type="match status" value="1"/>
</dbReference>
<dbReference type="PROSITE" id="PS00041">
    <property type="entry name" value="HTH_ARAC_FAMILY_1"/>
    <property type="match status" value="1"/>
</dbReference>
<dbReference type="PROSITE" id="PS50110">
    <property type="entry name" value="RESPONSE_REGULATORY"/>
    <property type="match status" value="1"/>
</dbReference>
<dbReference type="PANTHER" id="PTHR43280">
    <property type="entry name" value="ARAC-FAMILY TRANSCRIPTIONAL REGULATOR"/>
    <property type="match status" value="1"/>
</dbReference>
<dbReference type="OrthoDB" id="9794370at2"/>
<dbReference type="InterPro" id="IPR011006">
    <property type="entry name" value="CheY-like_superfamily"/>
</dbReference>
<keyword evidence="1" id="KW-0805">Transcription regulation</keyword>
<dbReference type="SMART" id="SM00342">
    <property type="entry name" value="HTH_ARAC"/>
    <property type="match status" value="1"/>
</dbReference>
<dbReference type="SUPFAM" id="SSF52172">
    <property type="entry name" value="CheY-like"/>
    <property type="match status" value="1"/>
</dbReference>
<dbReference type="Pfam" id="PF17853">
    <property type="entry name" value="GGDEF_2"/>
    <property type="match status" value="1"/>
</dbReference>
<dbReference type="CDD" id="cd17536">
    <property type="entry name" value="REC_YesN-like"/>
    <property type="match status" value="1"/>
</dbReference>
<dbReference type="InterPro" id="IPR001789">
    <property type="entry name" value="Sig_transdc_resp-reg_receiver"/>
</dbReference>
<dbReference type="RefSeq" id="WP_085494479.1">
    <property type="nucleotide sequence ID" value="NZ_FXAZ01000002.1"/>
</dbReference>
<evidence type="ECO:0000259" key="6">
    <source>
        <dbReference type="PROSITE" id="PS50110"/>
    </source>
</evidence>